<evidence type="ECO:0000313" key="4">
    <source>
        <dbReference type="EMBL" id="CAK9050674.1"/>
    </source>
</evidence>
<keyword evidence="2" id="KW-0732">Signal</keyword>
<accession>A0ABP0MIZ3</accession>
<evidence type="ECO:0000256" key="1">
    <source>
        <dbReference type="ARBA" id="ARBA00010271"/>
    </source>
</evidence>
<dbReference type="EMBL" id="CAXAMM010021835">
    <property type="protein sequence ID" value="CAK9050674.1"/>
    <property type="molecule type" value="Genomic_DNA"/>
</dbReference>
<reference evidence="4 5" key="1">
    <citation type="submission" date="2024-02" db="EMBL/GenBank/DDBJ databases">
        <authorList>
            <person name="Chen Y."/>
            <person name="Shah S."/>
            <person name="Dougan E. K."/>
            <person name="Thang M."/>
            <person name="Chan C."/>
        </authorList>
    </citation>
    <scope>NUCLEOTIDE SEQUENCE [LARGE SCALE GENOMIC DNA]</scope>
</reference>
<protein>
    <submittedName>
        <fullName evidence="4">Probable glucuronoxylan glucuronosyltransferase IRX7 (Protein FRAGILE FIBER 8) (Protein IRREGULAR XYLEM 7)</fullName>
    </submittedName>
</protein>
<organism evidence="4 5">
    <name type="scientific">Durusdinium trenchii</name>
    <dbReference type="NCBI Taxonomy" id="1381693"/>
    <lineage>
        <taxon>Eukaryota</taxon>
        <taxon>Sar</taxon>
        <taxon>Alveolata</taxon>
        <taxon>Dinophyceae</taxon>
        <taxon>Suessiales</taxon>
        <taxon>Symbiodiniaceae</taxon>
        <taxon>Durusdinium</taxon>
    </lineage>
</organism>
<proteinExistence type="inferred from homology"/>
<feature type="domain" description="Exostosin GT47" evidence="3">
    <location>
        <begin position="181"/>
        <end position="495"/>
    </location>
</feature>
<comment type="similarity">
    <text evidence="1">Belongs to the glycosyltransferase 47 family.</text>
</comment>
<dbReference type="Proteomes" id="UP001642464">
    <property type="component" value="Unassembled WGS sequence"/>
</dbReference>
<dbReference type="InterPro" id="IPR004263">
    <property type="entry name" value="Exostosin"/>
</dbReference>
<feature type="chain" id="PRO_5045630262" evidence="2">
    <location>
        <begin position="22"/>
        <end position="552"/>
    </location>
</feature>
<evidence type="ECO:0000259" key="3">
    <source>
        <dbReference type="Pfam" id="PF03016"/>
    </source>
</evidence>
<dbReference type="InterPro" id="IPR040911">
    <property type="entry name" value="Exostosin_GT47"/>
</dbReference>
<evidence type="ECO:0000256" key="2">
    <source>
        <dbReference type="SAM" id="SignalP"/>
    </source>
</evidence>
<sequence>MAWSPGFLWLLAQCSFHCVRGNPGTLGGIRWTRCALNEVLGSKSELESFWQDYVLHWSSLHIDSGASLELARFFMKWTEILTQTKEVLRSVAENCLFGVLTVLLQALPAIDYEKGRHEATDVLKVASDLVAIFQEQPDRERIRSNSIADGWDVDSLLRTTRLYDTILGRSKPAKPSTTECGLKIYVYPPPQAMAAQTSRDLLHEPSQSYLAAMAKMPLQCLFGMYGTELLFHRHFLDLTQDCGEVKPEEADLLVVPSYFKCIEVLNYFDHFNTDDSEAATLFQQTLQYLHEVGDGEWFRRGGADHVFLFSWGRHPCRIPGWREPLASAIQLQVEDHCEDLNTETAQSSFNRWKDIIIPGHIDQWRAEVLRQQNQPLESRDVLVSFHGRYSGNTESYENVTVRNWIMRDLAGLPGVSVGGFVEGYHSLMGRSRFCLAPRGITPWTIHLFVAMLAGCIPVILSDDLEVPFQELLDWTSFSVKWPSKQTGELYQYLRSIPLEMVSAMKAQVDRTACWFDYYSVEPGCSPFVAVLSLLRRRVEQRPSFTGHFWGPV</sequence>
<dbReference type="Pfam" id="PF03016">
    <property type="entry name" value="Exostosin_GT47"/>
    <property type="match status" value="1"/>
</dbReference>
<feature type="signal peptide" evidence="2">
    <location>
        <begin position="1"/>
        <end position="21"/>
    </location>
</feature>
<dbReference type="PANTHER" id="PTHR11062">
    <property type="entry name" value="EXOSTOSIN HEPARAN SULFATE GLYCOSYLTRANSFERASE -RELATED"/>
    <property type="match status" value="1"/>
</dbReference>
<comment type="caution">
    <text evidence="4">The sequence shown here is derived from an EMBL/GenBank/DDBJ whole genome shotgun (WGS) entry which is preliminary data.</text>
</comment>
<name>A0ABP0MIZ3_9DINO</name>
<evidence type="ECO:0000313" key="5">
    <source>
        <dbReference type="Proteomes" id="UP001642464"/>
    </source>
</evidence>
<gene>
    <name evidence="4" type="ORF">SCF082_LOCUS27919</name>
</gene>
<keyword evidence="5" id="KW-1185">Reference proteome</keyword>
<dbReference type="PANTHER" id="PTHR11062:SF281">
    <property type="entry name" value="EXOSTOSIN-LIKE 2"/>
    <property type="match status" value="1"/>
</dbReference>